<dbReference type="RefSeq" id="WP_167926500.1">
    <property type="nucleotide sequence ID" value="NZ_JAATVY010000012.1"/>
</dbReference>
<dbReference type="PANTHER" id="PTHR11956">
    <property type="entry name" value="ARGINYL-TRNA SYNTHETASE"/>
    <property type="match status" value="1"/>
</dbReference>
<dbReference type="CDD" id="cd07956">
    <property type="entry name" value="Anticodon_Ia_Arg"/>
    <property type="match status" value="1"/>
</dbReference>
<feature type="domain" description="Arginyl tRNA synthetase N-terminal" evidence="12">
    <location>
        <begin position="6"/>
        <end position="90"/>
    </location>
</feature>
<dbReference type="InterPro" id="IPR009080">
    <property type="entry name" value="tRNAsynth_Ia_anticodon-bd"/>
</dbReference>
<accession>A0ABX0XZU1</accession>
<dbReference type="InterPro" id="IPR008909">
    <property type="entry name" value="DALR_anticod-bd"/>
</dbReference>
<evidence type="ECO:0000313" key="13">
    <source>
        <dbReference type="EMBL" id="NJC71597.1"/>
    </source>
</evidence>
<evidence type="ECO:0000256" key="4">
    <source>
        <dbReference type="ARBA" id="ARBA00022741"/>
    </source>
</evidence>
<keyword evidence="14" id="KW-1185">Reference proteome</keyword>
<dbReference type="SMART" id="SM01016">
    <property type="entry name" value="Arg_tRNA_synt_N"/>
    <property type="match status" value="1"/>
</dbReference>
<dbReference type="EMBL" id="JAATVY010000012">
    <property type="protein sequence ID" value="NJC71597.1"/>
    <property type="molecule type" value="Genomic_DNA"/>
</dbReference>
<organism evidence="13 14">
    <name type="scientific">Planosporangium thailandense</name>
    <dbReference type="NCBI Taxonomy" id="765197"/>
    <lineage>
        <taxon>Bacteria</taxon>
        <taxon>Bacillati</taxon>
        <taxon>Actinomycetota</taxon>
        <taxon>Actinomycetes</taxon>
        <taxon>Micromonosporales</taxon>
        <taxon>Micromonosporaceae</taxon>
        <taxon>Planosporangium</taxon>
    </lineage>
</organism>
<dbReference type="PANTHER" id="PTHR11956:SF5">
    <property type="entry name" value="ARGININE--TRNA LIGASE, CYTOPLASMIC"/>
    <property type="match status" value="1"/>
</dbReference>
<dbReference type="PRINTS" id="PR01038">
    <property type="entry name" value="TRNASYNTHARG"/>
</dbReference>
<dbReference type="Gene3D" id="1.10.730.10">
    <property type="entry name" value="Isoleucyl-tRNA Synthetase, Domain 1"/>
    <property type="match status" value="1"/>
</dbReference>
<evidence type="ECO:0000256" key="10">
    <source>
        <dbReference type="RuleBase" id="RU363038"/>
    </source>
</evidence>
<evidence type="ECO:0000256" key="2">
    <source>
        <dbReference type="ARBA" id="ARBA00022490"/>
    </source>
</evidence>
<evidence type="ECO:0000256" key="1">
    <source>
        <dbReference type="ARBA" id="ARBA00005594"/>
    </source>
</evidence>
<dbReference type="Pfam" id="PF05746">
    <property type="entry name" value="DALR_1"/>
    <property type="match status" value="1"/>
</dbReference>
<evidence type="ECO:0000256" key="5">
    <source>
        <dbReference type="ARBA" id="ARBA00022840"/>
    </source>
</evidence>
<keyword evidence="7 9" id="KW-0030">Aminoacyl-tRNA synthetase</keyword>
<dbReference type="HAMAP" id="MF_00123">
    <property type="entry name" value="Arg_tRNA_synth"/>
    <property type="match status" value="1"/>
</dbReference>
<dbReference type="InterPro" id="IPR036695">
    <property type="entry name" value="Arg-tRNA-synth_N_sf"/>
</dbReference>
<keyword evidence="6 9" id="KW-0648">Protein biosynthesis</keyword>
<dbReference type="Gene3D" id="3.40.50.620">
    <property type="entry name" value="HUPs"/>
    <property type="match status" value="1"/>
</dbReference>
<dbReference type="InterPro" id="IPR001412">
    <property type="entry name" value="aa-tRNA-synth_I_CS"/>
</dbReference>
<proteinExistence type="inferred from homology"/>
<dbReference type="SMART" id="SM00836">
    <property type="entry name" value="DALR_1"/>
    <property type="match status" value="1"/>
</dbReference>
<dbReference type="Pfam" id="PF03485">
    <property type="entry name" value="Arg_tRNA_synt_N"/>
    <property type="match status" value="1"/>
</dbReference>
<reference evidence="13 14" key="1">
    <citation type="submission" date="2020-03" db="EMBL/GenBank/DDBJ databases">
        <title>WGS of the type strain of Planosporangium spp.</title>
        <authorList>
            <person name="Thawai C."/>
        </authorList>
    </citation>
    <scope>NUCLEOTIDE SEQUENCE [LARGE SCALE GENOMIC DNA]</scope>
    <source>
        <strain evidence="13 14">TBRC 5610</strain>
    </source>
</reference>
<protein>
    <recommendedName>
        <fullName evidence="9">Arginine--tRNA ligase</fullName>
        <ecNumber evidence="9">6.1.1.19</ecNumber>
    </recommendedName>
    <alternativeName>
        <fullName evidence="9">Arginyl-tRNA synthetase</fullName>
        <shortName evidence="9">ArgRS</shortName>
    </alternativeName>
</protein>
<feature type="short sequence motif" description="'HIGH' region" evidence="9">
    <location>
        <begin position="126"/>
        <end position="136"/>
    </location>
</feature>
<dbReference type="Gene3D" id="3.30.1360.70">
    <property type="entry name" value="Arginyl tRNA synthetase N-terminal domain"/>
    <property type="match status" value="1"/>
</dbReference>
<dbReference type="PROSITE" id="PS00178">
    <property type="entry name" value="AA_TRNA_LIGASE_I"/>
    <property type="match status" value="1"/>
</dbReference>
<dbReference type="InterPro" id="IPR035684">
    <property type="entry name" value="ArgRS_core"/>
</dbReference>
<dbReference type="EC" id="6.1.1.19" evidence="9"/>
<evidence type="ECO:0000259" key="12">
    <source>
        <dbReference type="SMART" id="SM01016"/>
    </source>
</evidence>
<dbReference type="SUPFAM" id="SSF52374">
    <property type="entry name" value="Nucleotidylyl transferase"/>
    <property type="match status" value="1"/>
</dbReference>
<dbReference type="InterPro" id="IPR001278">
    <property type="entry name" value="Arg-tRNA-ligase"/>
</dbReference>
<dbReference type="CDD" id="cd00671">
    <property type="entry name" value="ArgRS_core"/>
    <property type="match status" value="1"/>
</dbReference>
<dbReference type="InterPro" id="IPR005148">
    <property type="entry name" value="Arg-tRNA-synth_N"/>
</dbReference>
<dbReference type="InterPro" id="IPR014729">
    <property type="entry name" value="Rossmann-like_a/b/a_fold"/>
</dbReference>
<keyword evidence="4 9" id="KW-0547">Nucleotide-binding</keyword>
<dbReference type="Proteomes" id="UP000722989">
    <property type="component" value="Unassembled WGS sequence"/>
</dbReference>
<evidence type="ECO:0000256" key="7">
    <source>
        <dbReference type="ARBA" id="ARBA00023146"/>
    </source>
</evidence>
<comment type="similarity">
    <text evidence="1 9 10">Belongs to the class-I aminoacyl-tRNA synthetase family.</text>
</comment>
<evidence type="ECO:0000256" key="6">
    <source>
        <dbReference type="ARBA" id="ARBA00022917"/>
    </source>
</evidence>
<name>A0ABX0XZU1_9ACTN</name>
<dbReference type="Pfam" id="PF00750">
    <property type="entry name" value="tRNA-synt_1d"/>
    <property type="match status" value="1"/>
</dbReference>
<evidence type="ECO:0000313" key="14">
    <source>
        <dbReference type="Proteomes" id="UP000722989"/>
    </source>
</evidence>
<keyword evidence="5 9" id="KW-0067">ATP-binding</keyword>
<evidence type="ECO:0000259" key="11">
    <source>
        <dbReference type="SMART" id="SM00836"/>
    </source>
</evidence>
<evidence type="ECO:0000256" key="9">
    <source>
        <dbReference type="HAMAP-Rule" id="MF_00123"/>
    </source>
</evidence>
<comment type="subcellular location">
    <subcellularLocation>
        <location evidence="9">Cytoplasm</location>
    </subcellularLocation>
</comment>
<sequence length="575" mass="61213">MHAAEQALVPRLEAAVVAAFGAEYGGWDPQLRAATRPEFGHFQTNLPLRLAKSTALPAPRVAERLLAQLRVDDLCLPPALGGQGFINLTLRPEFLAAQVNALLSDDLLGVRPAAPSQRIVVDFSSPNVAKQMHVGHLRSTIIGDTLARVLSFVGHDVVRRNHVGDWGTQFGMLIEQLLDEGGDDGDLDLPALDALYRRARTRFDGDPAFADRARARVVALQAGDGQTVGVWRRMVAVSLAGFDAMYARLGVRLTRADVAGESSYHDDLPRVVADLTEAGLLTRSEGALCAFLPGFTNRDGAPLPLIVRKADGGFGYDATDLAAIRHRIDTLGADRLVYVVDVRQSLHFDQVFALASAAGWLPTRVAAQHVGFGMVLGEDGKPFKTRSGDTVSLASLLDAAEAKAAALLDERGSTLTGPARSATARAIGVGAVKYADLAGGIGRDYVFALDRLVALAGNTGPYLQYAHARLASLLDRSGGVPGRVTMLDHAAEQRLALLLTGFPGAVESVAATLEPHRLCGYLYQVATALSVFYEECPVLRASGDVRASRLALCLAARRVLATGLDLLGITALERM</sequence>
<dbReference type="SUPFAM" id="SSF55190">
    <property type="entry name" value="Arginyl-tRNA synthetase (ArgRS), N-terminal 'additional' domain"/>
    <property type="match status" value="1"/>
</dbReference>
<comment type="caution">
    <text evidence="13">The sequence shown here is derived from an EMBL/GenBank/DDBJ whole genome shotgun (WGS) entry which is preliminary data.</text>
</comment>
<evidence type="ECO:0000256" key="3">
    <source>
        <dbReference type="ARBA" id="ARBA00022598"/>
    </source>
</evidence>
<feature type="domain" description="DALR anticodon binding" evidence="11">
    <location>
        <begin position="463"/>
        <end position="575"/>
    </location>
</feature>
<keyword evidence="2 9" id="KW-0963">Cytoplasm</keyword>
<comment type="catalytic activity">
    <reaction evidence="8 9">
        <text>tRNA(Arg) + L-arginine + ATP = L-arginyl-tRNA(Arg) + AMP + diphosphate</text>
        <dbReference type="Rhea" id="RHEA:20301"/>
        <dbReference type="Rhea" id="RHEA-COMP:9658"/>
        <dbReference type="Rhea" id="RHEA-COMP:9673"/>
        <dbReference type="ChEBI" id="CHEBI:30616"/>
        <dbReference type="ChEBI" id="CHEBI:32682"/>
        <dbReference type="ChEBI" id="CHEBI:33019"/>
        <dbReference type="ChEBI" id="CHEBI:78442"/>
        <dbReference type="ChEBI" id="CHEBI:78513"/>
        <dbReference type="ChEBI" id="CHEBI:456215"/>
        <dbReference type="EC" id="6.1.1.19"/>
    </reaction>
</comment>
<gene>
    <name evidence="9 13" type="primary">argS</name>
    <name evidence="13" type="ORF">HC031_17995</name>
</gene>
<evidence type="ECO:0000256" key="8">
    <source>
        <dbReference type="ARBA" id="ARBA00049339"/>
    </source>
</evidence>
<dbReference type="NCBIfam" id="TIGR00456">
    <property type="entry name" value="argS"/>
    <property type="match status" value="1"/>
</dbReference>
<comment type="subunit">
    <text evidence="9">Monomer.</text>
</comment>
<keyword evidence="3 9" id="KW-0436">Ligase</keyword>
<dbReference type="SUPFAM" id="SSF47323">
    <property type="entry name" value="Anticodon-binding domain of a subclass of class I aminoacyl-tRNA synthetases"/>
    <property type="match status" value="1"/>
</dbReference>
<dbReference type="GO" id="GO:0004814">
    <property type="term" value="F:arginine-tRNA ligase activity"/>
    <property type="evidence" value="ECO:0007669"/>
    <property type="project" value="UniProtKB-EC"/>
</dbReference>